<reference evidence="2 3" key="1">
    <citation type="submission" date="2016-01" db="EMBL/GenBank/DDBJ databases">
        <authorList>
            <person name="Oliw E.H."/>
        </authorList>
    </citation>
    <scope>NUCLEOTIDE SEQUENCE [LARGE SCALE GENOMIC DNA]</scope>
    <source>
        <strain evidence="2 3">Kerr 14</strain>
    </source>
</reference>
<dbReference type="CDD" id="cd02440">
    <property type="entry name" value="AdoMet_MTases"/>
    <property type="match status" value="1"/>
</dbReference>
<dbReference type="InterPro" id="IPR041698">
    <property type="entry name" value="Methyltransf_25"/>
</dbReference>
<feature type="domain" description="Methyltransferase" evidence="1">
    <location>
        <begin position="49"/>
        <end position="142"/>
    </location>
</feature>
<keyword evidence="2" id="KW-0489">Methyltransferase</keyword>
<name>A0A1S7SAB4_AGRTU</name>
<protein>
    <submittedName>
        <fullName evidence="2">Methyltransferase type 11</fullName>
    </submittedName>
</protein>
<evidence type="ECO:0000259" key="1">
    <source>
        <dbReference type="Pfam" id="PF13649"/>
    </source>
</evidence>
<dbReference type="Pfam" id="PF13649">
    <property type="entry name" value="Methyltransf_25"/>
    <property type="match status" value="1"/>
</dbReference>
<accession>A0A1S7SAB4</accession>
<dbReference type="PANTHER" id="PTHR43464">
    <property type="entry name" value="METHYLTRANSFERASE"/>
    <property type="match status" value="1"/>
</dbReference>
<dbReference type="AlphaFoldDB" id="A0A1S7SAB4"/>
<dbReference type="PANTHER" id="PTHR43464:SF58">
    <property type="entry name" value="BLR7975 PROTEIN"/>
    <property type="match status" value="1"/>
</dbReference>
<keyword evidence="2" id="KW-0808">Transferase</keyword>
<evidence type="ECO:0000313" key="3">
    <source>
        <dbReference type="Proteomes" id="UP000191897"/>
    </source>
</evidence>
<dbReference type="EMBL" id="FBWC01000036">
    <property type="protein sequence ID" value="CUX65378.1"/>
    <property type="molecule type" value="Genomic_DNA"/>
</dbReference>
<evidence type="ECO:0000313" key="2">
    <source>
        <dbReference type="EMBL" id="CUX65378.1"/>
    </source>
</evidence>
<dbReference type="SUPFAM" id="SSF53335">
    <property type="entry name" value="S-adenosyl-L-methionine-dependent methyltransferases"/>
    <property type="match status" value="1"/>
</dbReference>
<proteinExistence type="predicted"/>
<dbReference type="Gene3D" id="3.40.50.150">
    <property type="entry name" value="Vaccinia Virus protein VP39"/>
    <property type="match status" value="1"/>
</dbReference>
<sequence length="228" mass="24683">MQDKESPFANPAATASYLEDTPRRVPGLADLHRMTMLLLAETAPEAAHVLVVGAGGGMETRAMAEAQRKWRFTGIDPSAAMLGLARRTLASVADRVELLEGTVEVAPAGPFDGATSILTLHHIDPDARVRTLQEIRRRLKPGAVLVTAGHTAPGPDPVRWMTRSVAFGDRNDLDWAKARETGRMMTDRLPLLAPAEEEKLLREAGFVNVGLFYAAFSFRGWVATAGSD</sequence>
<organism evidence="2 3">
    <name type="scientific">Agrobacterium tumefaciens str. Kerr 14</name>
    <dbReference type="NCBI Taxonomy" id="1183424"/>
    <lineage>
        <taxon>Bacteria</taxon>
        <taxon>Pseudomonadati</taxon>
        <taxon>Pseudomonadota</taxon>
        <taxon>Alphaproteobacteria</taxon>
        <taxon>Hyphomicrobiales</taxon>
        <taxon>Rhizobiaceae</taxon>
        <taxon>Rhizobium/Agrobacterium group</taxon>
        <taxon>Agrobacterium</taxon>
        <taxon>Agrobacterium tumefaciens complex</taxon>
    </lineage>
</organism>
<dbReference type="Proteomes" id="UP000191897">
    <property type="component" value="Unassembled WGS sequence"/>
</dbReference>
<dbReference type="RefSeq" id="WP_080867533.1">
    <property type="nucleotide sequence ID" value="NZ_LT009732.1"/>
</dbReference>
<dbReference type="GO" id="GO:0032259">
    <property type="term" value="P:methylation"/>
    <property type="evidence" value="ECO:0007669"/>
    <property type="project" value="UniProtKB-KW"/>
</dbReference>
<dbReference type="InterPro" id="IPR029063">
    <property type="entry name" value="SAM-dependent_MTases_sf"/>
</dbReference>
<gene>
    <name evidence="2" type="ORF">AGR4C_pa50012</name>
</gene>
<dbReference type="GO" id="GO:0008168">
    <property type="term" value="F:methyltransferase activity"/>
    <property type="evidence" value="ECO:0007669"/>
    <property type="project" value="UniProtKB-KW"/>
</dbReference>